<dbReference type="EMBL" id="JARK01001400">
    <property type="protein sequence ID" value="EYC08800.1"/>
    <property type="molecule type" value="Genomic_DNA"/>
</dbReference>
<reference evidence="2" key="1">
    <citation type="journal article" date="2015" name="Nat. Genet.">
        <title>The genome and transcriptome of the zoonotic hookworm Ancylostoma ceylanicum identify infection-specific gene families.</title>
        <authorList>
            <person name="Schwarz E.M."/>
            <person name="Hu Y."/>
            <person name="Antoshechkin I."/>
            <person name="Miller M.M."/>
            <person name="Sternberg P.W."/>
            <person name="Aroian R.V."/>
        </authorList>
    </citation>
    <scope>NUCLEOTIDE SEQUENCE</scope>
    <source>
        <strain evidence="2">HY135</strain>
    </source>
</reference>
<dbReference type="Proteomes" id="UP000024635">
    <property type="component" value="Unassembled WGS sequence"/>
</dbReference>
<protein>
    <submittedName>
        <fullName evidence="1">Uncharacterized protein</fullName>
    </submittedName>
</protein>
<evidence type="ECO:0000313" key="2">
    <source>
        <dbReference type="Proteomes" id="UP000024635"/>
    </source>
</evidence>
<organism evidence="1 2">
    <name type="scientific">Ancylostoma ceylanicum</name>
    <dbReference type="NCBI Taxonomy" id="53326"/>
    <lineage>
        <taxon>Eukaryota</taxon>
        <taxon>Metazoa</taxon>
        <taxon>Ecdysozoa</taxon>
        <taxon>Nematoda</taxon>
        <taxon>Chromadorea</taxon>
        <taxon>Rhabditida</taxon>
        <taxon>Rhabditina</taxon>
        <taxon>Rhabditomorpha</taxon>
        <taxon>Strongyloidea</taxon>
        <taxon>Ancylostomatidae</taxon>
        <taxon>Ancylostomatinae</taxon>
        <taxon>Ancylostoma</taxon>
    </lineage>
</organism>
<dbReference type="AlphaFoldDB" id="A0A016U116"/>
<evidence type="ECO:0000313" key="1">
    <source>
        <dbReference type="EMBL" id="EYC08800.1"/>
    </source>
</evidence>
<proteinExistence type="predicted"/>
<name>A0A016U116_9BILA</name>
<gene>
    <name evidence="1" type="primary">Acey_s0064.g3535</name>
    <name evidence="1" type="ORF">Y032_0064g3535</name>
</gene>
<keyword evidence="2" id="KW-1185">Reference proteome</keyword>
<accession>A0A016U116</accession>
<sequence>MLQLVLLHQLHRCRCNSMAAVAATPRGSDAVTAKSANANSLGVLLHQLHRCRSYAVPAVATTLRKSGAVAIESFCCCKSTSVAAPTPEMPLQLNACRCCNSMSVECRCDRVLVLLQLH</sequence>
<comment type="caution">
    <text evidence="1">The sequence shown here is derived from an EMBL/GenBank/DDBJ whole genome shotgun (WGS) entry which is preliminary data.</text>
</comment>